<evidence type="ECO:0000256" key="1">
    <source>
        <dbReference type="ARBA" id="ARBA00004141"/>
    </source>
</evidence>
<organism evidence="7 8">
    <name type="scientific">Aspergillus flavus (strain ATCC 200026 / FGSC A1120 / IAM 13836 / NRRL 3357 / JCM 12722 / SRRC 167)</name>
    <dbReference type="NCBI Taxonomy" id="332952"/>
    <lineage>
        <taxon>Eukaryota</taxon>
        <taxon>Fungi</taxon>
        <taxon>Dikarya</taxon>
        <taxon>Ascomycota</taxon>
        <taxon>Pezizomycotina</taxon>
        <taxon>Eurotiomycetes</taxon>
        <taxon>Eurotiomycetidae</taxon>
        <taxon>Eurotiales</taxon>
        <taxon>Aspergillaceae</taxon>
        <taxon>Aspergillus</taxon>
        <taxon>Aspergillus subgen. Circumdati</taxon>
    </lineage>
</organism>
<evidence type="ECO:0000256" key="3">
    <source>
        <dbReference type="ARBA" id="ARBA00022989"/>
    </source>
</evidence>
<keyword evidence="4 5" id="KW-0472">Membrane</keyword>
<feature type="domain" description="Wax synthase" evidence="6">
    <location>
        <begin position="274"/>
        <end position="349"/>
    </location>
</feature>
<proteinExistence type="predicted"/>
<dbReference type="VEuPathDB" id="FungiDB:F9C07_2284666"/>
<protein>
    <recommendedName>
        <fullName evidence="6">Wax synthase domain-containing protein</fullName>
    </recommendedName>
</protein>
<feature type="transmembrane region" description="Helical" evidence="5">
    <location>
        <begin position="36"/>
        <end position="53"/>
    </location>
</feature>
<dbReference type="AlphaFoldDB" id="A0A7U2MHS3"/>
<evidence type="ECO:0000313" key="8">
    <source>
        <dbReference type="Proteomes" id="UP000596276"/>
    </source>
</evidence>
<keyword evidence="3 5" id="KW-1133">Transmembrane helix</keyword>
<dbReference type="VEuPathDB" id="FungiDB:AFLA_004906"/>
<evidence type="ECO:0000256" key="5">
    <source>
        <dbReference type="SAM" id="Phobius"/>
    </source>
</evidence>
<dbReference type="Proteomes" id="UP000596276">
    <property type="component" value="Chromosome 5"/>
</dbReference>
<evidence type="ECO:0000256" key="4">
    <source>
        <dbReference type="ARBA" id="ARBA00023136"/>
    </source>
</evidence>
<feature type="transmembrane region" description="Helical" evidence="5">
    <location>
        <begin position="179"/>
        <end position="201"/>
    </location>
</feature>
<feature type="transmembrane region" description="Helical" evidence="5">
    <location>
        <begin position="6"/>
        <end position="24"/>
    </location>
</feature>
<keyword evidence="8" id="KW-1185">Reference proteome</keyword>
<accession>A0A7U2MHS3</accession>
<feature type="transmembrane region" description="Helical" evidence="5">
    <location>
        <begin position="342"/>
        <end position="364"/>
    </location>
</feature>
<sequence length="407" mass="45408">MALLPIHSSTILICPLIILLALNLPHIFYRNALTRWTTVFVVVLTSWVVLLSVRFENTAFSYLVGLFEAWIGIWALTFIVIHNPSQDFCRLIPVQKEVRDATKGSTMCQEDGLMWQKFPPHISWERLAWTLDLFINLRGIGWSYRWGSYHVPIDIEGPPGGMHRERLPSRSDPPSLARLIIRFVGQVSWVMFCQVNIFPLLKAHLTEGGGSNAGFAVGLLAVTVSLITIIADIDLLNTTSTLLVTAFDTSRLLGLYAFPWAHPSPWGSLDAVTTKGILGFWGGFWHSYFSYGFKSVADWFTIGLGGGKIVSRISAMLVAFGLSGYMHFCAAFQLPGTSNPTYQFIFFVLQAGGILIHLSLVALLPMGTGITRQTFNISFCGFWLFCTRRFLFEDLIVAGFWEHGVAG</sequence>
<keyword evidence="2 5" id="KW-0812">Transmembrane</keyword>
<comment type="subcellular location">
    <subcellularLocation>
        <location evidence="1">Membrane</location>
        <topology evidence="1">Multi-pass membrane protein</topology>
    </subcellularLocation>
</comment>
<dbReference type="InterPro" id="IPR032805">
    <property type="entry name" value="Wax_synthase_dom"/>
</dbReference>
<reference evidence="8" key="1">
    <citation type="journal article" date="2021" name="G3 (Bethesda)">
        <title>Chromosome assembled and annotated genome sequence of Aspergillus flavus NRRL 3357.</title>
        <authorList>
            <person name="Skerker J.M."/>
            <person name="Pianalto K.M."/>
            <person name="Mondo S.J."/>
            <person name="Yang K."/>
            <person name="Arkin A.P."/>
            <person name="Keller N.P."/>
            <person name="Grigoriev I.V."/>
            <person name="Louise Glass N.L."/>
        </authorList>
    </citation>
    <scope>NUCLEOTIDE SEQUENCE [LARGE SCALE GENOMIC DNA]</scope>
    <source>
        <strain evidence="8">ATCC 200026 / FGSC A1120 / IAM 13836 / NRRL 3357 / JCM 12722 / SRRC 167</strain>
    </source>
</reference>
<dbReference type="Pfam" id="PF13813">
    <property type="entry name" value="MBOAT_2"/>
    <property type="match status" value="1"/>
</dbReference>
<name>A0A7U2MHS3_ASPFN</name>
<dbReference type="GO" id="GO:0016020">
    <property type="term" value="C:membrane"/>
    <property type="evidence" value="ECO:0007669"/>
    <property type="project" value="UniProtKB-SubCell"/>
</dbReference>
<evidence type="ECO:0000256" key="2">
    <source>
        <dbReference type="ARBA" id="ARBA00022692"/>
    </source>
</evidence>
<evidence type="ECO:0000259" key="6">
    <source>
        <dbReference type="Pfam" id="PF13813"/>
    </source>
</evidence>
<evidence type="ECO:0000313" key="7">
    <source>
        <dbReference type="EMBL" id="QRD83931.1"/>
    </source>
</evidence>
<feature type="transmembrane region" description="Helical" evidence="5">
    <location>
        <begin position="213"/>
        <end position="233"/>
    </location>
</feature>
<feature type="transmembrane region" description="Helical" evidence="5">
    <location>
        <begin position="59"/>
        <end position="81"/>
    </location>
</feature>
<gene>
    <name evidence="7" type="ORF">F9C07_2284666</name>
</gene>
<dbReference type="EMBL" id="CP044621">
    <property type="protein sequence ID" value="QRD83931.1"/>
    <property type="molecule type" value="Genomic_DNA"/>
</dbReference>